<comment type="similarity">
    <text evidence="1">Belongs to the ATP-dependent AMP-binding enzyme family.</text>
</comment>
<dbReference type="GO" id="GO:0016874">
    <property type="term" value="F:ligase activity"/>
    <property type="evidence" value="ECO:0007669"/>
    <property type="project" value="UniProtKB-KW"/>
</dbReference>
<keyword evidence="2 10" id="KW-0436">Ligase</keyword>
<dbReference type="Pfam" id="PF00501">
    <property type="entry name" value="AMP-binding"/>
    <property type="match status" value="1"/>
</dbReference>
<organism evidence="10">
    <name type="scientific">OCS116 cluster bacterium</name>
    <dbReference type="NCBI Taxonomy" id="2030921"/>
    <lineage>
        <taxon>Bacteria</taxon>
        <taxon>Pseudomonadati</taxon>
        <taxon>Pseudomonadota</taxon>
        <taxon>Alphaproteobacteria</taxon>
        <taxon>OCS116 cluster</taxon>
    </lineage>
</organism>
<comment type="caution">
    <text evidence="10">The sequence shown here is derived from an EMBL/GenBank/DDBJ whole genome shotgun (WGS) entry which is preliminary data.</text>
</comment>
<evidence type="ECO:0000259" key="8">
    <source>
        <dbReference type="Pfam" id="PF00501"/>
    </source>
</evidence>
<dbReference type="GO" id="GO:0006631">
    <property type="term" value="P:fatty acid metabolic process"/>
    <property type="evidence" value="ECO:0007669"/>
    <property type="project" value="UniProtKB-KW"/>
</dbReference>
<sequence>MLGQMMSQPLLISSLVTHAGKFHSDRDIISVETDGSVTKTNWQNVEKRARLLASALGKLGLKAGDRAATIAWNNHRHLEIYFGVSGGEYVCHTINPRLIPEQIAYIINHAEDQILFIDKTFLPIAVGLKDHLKTVKNIVLMGARDEEALAALPNILFYEDLIADGDDDYQWPEFDENAASSLCYTSGTTGHPKGVLYSHRSTMLHTFCVVAPDSLNLSATDNVLPVVPMFHVNAWGLPYATAMTGSQLTLPGPGLDGVSLKNLINNYGVTIAAGVPTLWQGLLIALRESGEKLETLDRTIIGGAACPLSLIKAFEDDYGVDIIHAWGMTETSPLGSVNVALAKHLGQNEQENDEIAVKQGRPPFGIDLRICDDEGAVLPNDATAQGELQVRGLWVIKDYFKAETPTLNADGWFATGDVANLDNDGFMQITDRAKDVVKSGGEWISSIDLENLAIGHEDVLDAAVIGAKHVKWDERPVLLVVKAEGSSLTEDELLAIYPGKVAKWWIPDRVIFVAELPHGGTGKLLKNKLRDKYGDILLG</sequence>
<gene>
    <name evidence="10" type="ORF">COB13_08520</name>
</gene>
<dbReference type="Pfam" id="PF13193">
    <property type="entry name" value="AMP-binding_C"/>
    <property type="match status" value="1"/>
</dbReference>
<dbReference type="SUPFAM" id="SSF56801">
    <property type="entry name" value="Acetyl-CoA synthetase-like"/>
    <property type="match status" value="1"/>
</dbReference>
<evidence type="ECO:0000313" key="10">
    <source>
        <dbReference type="EMBL" id="PCJ00997.1"/>
    </source>
</evidence>
<dbReference type="EC" id="6.2.1.44" evidence="6"/>
<dbReference type="PANTHER" id="PTHR43859:SF4">
    <property type="entry name" value="BUTANOATE--COA LIGASE AAE1-RELATED"/>
    <property type="match status" value="1"/>
</dbReference>
<keyword evidence="3" id="KW-0276">Fatty acid metabolism</keyword>
<dbReference type="AlphaFoldDB" id="A0A2A4Z1V4"/>
<dbReference type="InterPro" id="IPR045851">
    <property type="entry name" value="AMP-bd_C_sf"/>
</dbReference>
<evidence type="ECO:0000256" key="4">
    <source>
        <dbReference type="ARBA" id="ARBA00023098"/>
    </source>
</evidence>
<evidence type="ECO:0000256" key="3">
    <source>
        <dbReference type="ARBA" id="ARBA00022832"/>
    </source>
</evidence>
<dbReference type="PROSITE" id="PS00455">
    <property type="entry name" value="AMP_BINDING"/>
    <property type="match status" value="1"/>
</dbReference>
<accession>A0A2A4Z1V4</accession>
<evidence type="ECO:0000256" key="1">
    <source>
        <dbReference type="ARBA" id="ARBA00006432"/>
    </source>
</evidence>
<keyword evidence="4" id="KW-0443">Lipid metabolism</keyword>
<feature type="domain" description="AMP-dependent synthetase/ligase" evidence="8">
    <location>
        <begin position="25"/>
        <end position="400"/>
    </location>
</feature>
<evidence type="ECO:0000256" key="7">
    <source>
        <dbReference type="ARBA" id="ARBA00067668"/>
    </source>
</evidence>
<dbReference type="PANTHER" id="PTHR43859">
    <property type="entry name" value="ACYL-ACTIVATING ENZYME"/>
    <property type="match status" value="1"/>
</dbReference>
<dbReference type="EMBL" id="NVUS01000009">
    <property type="protein sequence ID" value="PCJ00997.1"/>
    <property type="molecule type" value="Genomic_DNA"/>
</dbReference>
<protein>
    <recommendedName>
        <fullName evidence="7">3-methylmercaptopropionyl-CoA ligase</fullName>
        <ecNumber evidence="6">6.2.1.44</ecNumber>
    </recommendedName>
</protein>
<dbReference type="Gene3D" id="3.30.300.30">
    <property type="match status" value="1"/>
</dbReference>
<comment type="catalytic activity">
    <reaction evidence="5">
        <text>3-(methylsulfanyl)propanoate + ATP + CoA = 3-(methylsulfanyl)propanoyl-CoA + AMP + diphosphate</text>
        <dbReference type="Rhea" id="RHEA:43052"/>
        <dbReference type="ChEBI" id="CHEBI:30616"/>
        <dbReference type="ChEBI" id="CHEBI:33019"/>
        <dbReference type="ChEBI" id="CHEBI:49016"/>
        <dbReference type="ChEBI" id="CHEBI:57287"/>
        <dbReference type="ChEBI" id="CHEBI:82815"/>
        <dbReference type="ChEBI" id="CHEBI:456215"/>
        <dbReference type="EC" id="6.2.1.44"/>
    </reaction>
    <physiologicalReaction direction="left-to-right" evidence="5">
        <dbReference type="Rhea" id="RHEA:43053"/>
    </physiologicalReaction>
</comment>
<evidence type="ECO:0000256" key="6">
    <source>
        <dbReference type="ARBA" id="ARBA00066616"/>
    </source>
</evidence>
<evidence type="ECO:0000256" key="5">
    <source>
        <dbReference type="ARBA" id="ARBA00051915"/>
    </source>
</evidence>
<feature type="domain" description="AMP-binding enzyme C-terminal" evidence="9">
    <location>
        <begin position="449"/>
        <end position="523"/>
    </location>
</feature>
<evidence type="ECO:0000256" key="2">
    <source>
        <dbReference type="ARBA" id="ARBA00022598"/>
    </source>
</evidence>
<reference key="1">
    <citation type="submission" date="2017-08" db="EMBL/GenBank/DDBJ databases">
        <title>A dynamic microbial community with high functional redundancy inhabits the cold, oxic subseafloor aquifer.</title>
        <authorList>
            <person name="Tully B.J."/>
            <person name="Wheat C.G."/>
            <person name="Glazer B.T."/>
            <person name="Huber J.A."/>
        </authorList>
    </citation>
    <scope>NUCLEOTIDE SEQUENCE [LARGE SCALE GENOMIC DNA]</scope>
</reference>
<dbReference type="InterPro" id="IPR020845">
    <property type="entry name" value="AMP-binding_CS"/>
</dbReference>
<evidence type="ECO:0000259" key="9">
    <source>
        <dbReference type="Pfam" id="PF13193"/>
    </source>
</evidence>
<dbReference type="InterPro" id="IPR000873">
    <property type="entry name" value="AMP-dep_synth/lig_dom"/>
</dbReference>
<dbReference type="NCBIfam" id="NF004837">
    <property type="entry name" value="PRK06187.1"/>
    <property type="match status" value="1"/>
</dbReference>
<dbReference type="InterPro" id="IPR042099">
    <property type="entry name" value="ANL_N_sf"/>
</dbReference>
<reference evidence="10" key="2">
    <citation type="journal article" date="2018" name="ISME J.">
        <title>A dynamic microbial community with high functional redundancy inhabits the cold, oxic subseafloor aquifer.</title>
        <authorList>
            <person name="Tully B.J."/>
            <person name="Wheat C.G."/>
            <person name="Glazer B.T."/>
            <person name="Huber J.A."/>
        </authorList>
    </citation>
    <scope>NUCLEOTIDE SEQUENCE</scope>
    <source>
        <strain evidence="10">NORP83</strain>
    </source>
</reference>
<dbReference type="FunFam" id="3.30.300.30:FF:000008">
    <property type="entry name" value="2,3-dihydroxybenzoate-AMP ligase"/>
    <property type="match status" value="1"/>
</dbReference>
<dbReference type="Gene3D" id="3.40.50.12780">
    <property type="entry name" value="N-terminal domain of ligase-like"/>
    <property type="match status" value="1"/>
</dbReference>
<name>A0A2A4Z1V4_9PROT</name>
<dbReference type="CDD" id="cd12119">
    <property type="entry name" value="ttLC_FACS_AlkK_like"/>
    <property type="match status" value="1"/>
</dbReference>
<proteinExistence type="inferred from homology"/>
<dbReference type="InterPro" id="IPR025110">
    <property type="entry name" value="AMP-bd_C"/>
</dbReference>